<dbReference type="AlphaFoldDB" id="A0AAP0KFF6"/>
<proteinExistence type="predicted"/>
<gene>
    <name evidence="1" type="ORF">Syun_009866</name>
</gene>
<protein>
    <submittedName>
        <fullName evidence="1">Uncharacterized protein</fullName>
    </submittedName>
</protein>
<comment type="caution">
    <text evidence="1">The sequence shown here is derived from an EMBL/GenBank/DDBJ whole genome shotgun (WGS) entry which is preliminary data.</text>
</comment>
<dbReference type="EMBL" id="JBBNAF010000004">
    <property type="protein sequence ID" value="KAK9151557.1"/>
    <property type="molecule type" value="Genomic_DNA"/>
</dbReference>
<accession>A0AAP0KFF6</accession>
<name>A0AAP0KFF6_9MAGN</name>
<dbReference type="Proteomes" id="UP001420932">
    <property type="component" value="Unassembled WGS sequence"/>
</dbReference>
<dbReference type="SUPFAM" id="SSF57845">
    <property type="entry name" value="B-box zinc-binding domain"/>
    <property type="match status" value="1"/>
</dbReference>
<dbReference type="PANTHER" id="PTHR31065:SF56">
    <property type="entry name" value="OS11G0428700 PROTEIN"/>
    <property type="match status" value="1"/>
</dbReference>
<reference evidence="1 2" key="1">
    <citation type="submission" date="2024-01" db="EMBL/GenBank/DDBJ databases">
        <title>Genome assemblies of Stephania.</title>
        <authorList>
            <person name="Yang L."/>
        </authorList>
    </citation>
    <scope>NUCLEOTIDE SEQUENCE [LARGE SCALE GENOMIC DNA]</scope>
    <source>
        <strain evidence="1">YNDBR</strain>
        <tissue evidence="1">Leaf</tissue>
    </source>
</reference>
<evidence type="ECO:0000313" key="1">
    <source>
        <dbReference type="EMBL" id="KAK9151557.1"/>
    </source>
</evidence>
<evidence type="ECO:0000313" key="2">
    <source>
        <dbReference type="Proteomes" id="UP001420932"/>
    </source>
</evidence>
<dbReference type="PANTHER" id="PTHR31065">
    <property type="entry name" value="PLATZ TRANSCRIPTION FACTOR FAMILY PROTEIN"/>
    <property type="match status" value="1"/>
</dbReference>
<keyword evidence="2" id="KW-1185">Reference proteome</keyword>
<organism evidence="1 2">
    <name type="scientific">Stephania yunnanensis</name>
    <dbReference type="NCBI Taxonomy" id="152371"/>
    <lineage>
        <taxon>Eukaryota</taxon>
        <taxon>Viridiplantae</taxon>
        <taxon>Streptophyta</taxon>
        <taxon>Embryophyta</taxon>
        <taxon>Tracheophyta</taxon>
        <taxon>Spermatophyta</taxon>
        <taxon>Magnoliopsida</taxon>
        <taxon>Ranunculales</taxon>
        <taxon>Menispermaceae</taxon>
        <taxon>Menispermoideae</taxon>
        <taxon>Cissampelideae</taxon>
        <taxon>Stephania</taxon>
    </lineage>
</organism>
<sequence>MDWIPMLFINLRSWNITHGDFTRSECNLYCLDCKWDAFCFYCWSSRHMDHGVIQIRRSSYHDAVRVAEIQKVLDIGGV</sequence>